<dbReference type="InterPro" id="IPR016040">
    <property type="entry name" value="NAD(P)-bd_dom"/>
</dbReference>
<evidence type="ECO:0000313" key="2">
    <source>
        <dbReference type="EMBL" id="KIC62832.1"/>
    </source>
</evidence>
<dbReference type="GO" id="GO:0016646">
    <property type="term" value="F:oxidoreductase activity, acting on the CH-NH group of donors, NAD or NADP as acceptor"/>
    <property type="evidence" value="ECO:0007669"/>
    <property type="project" value="TreeGrafter"/>
</dbReference>
<dbReference type="Proteomes" id="UP000031167">
    <property type="component" value="Unassembled WGS sequence"/>
</dbReference>
<organism evidence="2 3">
    <name type="scientific">Chryseobacterium taiwanense</name>
    <dbReference type="NCBI Taxonomy" id="363331"/>
    <lineage>
        <taxon>Bacteria</taxon>
        <taxon>Pseudomonadati</taxon>
        <taxon>Bacteroidota</taxon>
        <taxon>Flavobacteriia</taxon>
        <taxon>Flavobacteriales</taxon>
        <taxon>Weeksellaceae</taxon>
        <taxon>Chryseobacterium group</taxon>
        <taxon>Chryseobacterium</taxon>
    </lineage>
</organism>
<dbReference type="InterPro" id="IPR051606">
    <property type="entry name" value="Polyketide_Oxido-like"/>
</dbReference>
<proteinExistence type="predicted"/>
<evidence type="ECO:0000259" key="1">
    <source>
        <dbReference type="Pfam" id="PF13460"/>
    </source>
</evidence>
<dbReference type="EMBL" id="JWTA01000008">
    <property type="protein sequence ID" value="KIC62832.1"/>
    <property type="molecule type" value="Genomic_DNA"/>
</dbReference>
<evidence type="ECO:0000313" key="3">
    <source>
        <dbReference type="Proteomes" id="UP000031167"/>
    </source>
</evidence>
<feature type="domain" description="NAD(P)-binding" evidence="1">
    <location>
        <begin position="8"/>
        <end position="202"/>
    </location>
</feature>
<dbReference type="AlphaFoldDB" id="A0A0B4D2L1"/>
<keyword evidence="3" id="KW-1185">Reference proteome</keyword>
<name>A0A0B4D2L1_9FLAO</name>
<protein>
    <submittedName>
        <fullName evidence="2">Epimerase</fullName>
    </submittedName>
</protein>
<dbReference type="InterPro" id="IPR036291">
    <property type="entry name" value="NAD(P)-bd_dom_sf"/>
</dbReference>
<dbReference type="OrthoDB" id="9774199at2"/>
<dbReference type="CDD" id="cd05244">
    <property type="entry name" value="BVR-B_like_SDR_a"/>
    <property type="match status" value="1"/>
</dbReference>
<reference evidence="2 3" key="1">
    <citation type="submission" date="2014-12" db="EMBL/GenBank/DDBJ databases">
        <title>Genome sequencing of Chryseobacterium taiwanense TPW19.</title>
        <authorList>
            <person name="Tan P.W."/>
            <person name="Chan K.-G."/>
        </authorList>
    </citation>
    <scope>NUCLEOTIDE SEQUENCE [LARGE SCALE GENOMIC DNA]</scope>
    <source>
        <strain evidence="2 3">TPW19</strain>
    </source>
</reference>
<dbReference type="Pfam" id="PF13460">
    <property type="entry name" value="NAD_binding_10"/>
    <property type="match status" value="1"/>
</dbReference>
<dbReference type="PANTHER" id="PTHR43355">
    <property type="entry name" value="FLAVIN REDUCTASE (NADPH)"/>
    <property type="match status" value="1"/>
</dbReference>
<dbReference type="SUPFAM" id="SSF51735">
    <property type="entry name" value="NAD(P)-binding Rossmann-fold domains"/>
    <property type="match status" value="1"/>
</dbReference>
<comment type="caution">
    <text evidence="2">The sequence shown here is derived from an EMBL/GenBank/DDBJ whole genome shotgun (WGS) entry which is preliminary data.</text>
</comment>
<dbReference type="Gene3D" id="3.40.50.720">
    <property type="entry name" value="NAD(P)-binding Rossmann-like Domain"/>
    <property type="match status" value="1"/>
</dbReference>
<dbReference type="STRING" id="363331.RM51_10770"/>
<dbReference type="PANTHER" id="PTHR43355:SF2">
    <property type="entry name" value="FLAVIN REDUCTASE (NADPH)"/>
    <property type="match status" value="1"/>
</dbReference>
<accession>A0A0B4D2L1</accession>
<gene>
    <name evidence="2" type="ORF">RM51_10770</name>
</gene>
<sequence length="215" mass="23729">MKIVLLAASGQAGRTVLSELISRGHDVTAVLRDIDKLPESIKRIQDDLSNIDKIAEIITGADAVVSAFGPAKDPRYFTDESYTDILEEVTKRIISAVQQSSVKRLIVVGGAGSLWFSPGITVLDSGYWPEEYKPIAKSHVKAFAALKESVINWTYFSPPMLIQPGVRTGVFRLADDNIIMDGNGRNWISFEDYAVALVNELESPKHEKARFTIGY</sequence>
<dbReference type="RefSeq" id="WP_039369409.1">
    <property type="nucleotide sequence ID" value="NZ_JWTA01000008.1"/>
</dbReference>